<accession>A0ABW9G5R4</accession>
<evidence type="ECO:0000256" key="6">
    <source>
        <dbReference type="ARBA" id="ARBA00022989"/>
    </source>
</evidence>
<feature type="transmembrane region" description="Helical" evidence="8">
    <location>
        <begin position="99"/>
        <end position="120"/>
    </location>
</feature>
<dbReference type="PROSITE" id="PS50850">
    <property type="entry name" value="MFS"/>
    <property type="match status" value="1"/>
</dbReference>
<dbReference type="InterPro" id="IPR011701">
    <property type="entry name" value="MFS"/>
</dbReference>
<keyword evidence="6 8" id="KW-1133">Transmembrane helix</keyword>
<name>A0ABW9G5R4_9GAMM</name>
<feature type="transmembrane region" description="Helical" evidence="8">
    <location>
        <begin position="359"/>
        <end position="381"/>
    </location>
</feature>
<dbReference type="PANTHER" id="PTHR43271">
    <property type="entry name" value="BLL2771 PROTEIN"/>
    <property type="match status" value="1"/>
</dbReference>
<keyword evidence="7 8" id="KW-0472">Membrane</keyword>
<dbReference type="SUPFAM" id="SSF103473">
    <property type="entry name" value="MFS general substrate transporter"/>
    <property type="match status" value="1"/>
</dbReference>
<dbReference type="RefSeq" id="WP_408622770.1">
    <property type="nucleotide sequence ID" value="NZ_JBEQCT010000002.1"/>
</dbReference>
<gene>
    <name evidence="10" type="ORF">ABUE30_05815</name>
</gene>
<sequence>MLKHQHRLIGLVCAASIVAFANLYLFHPLLPVIAADYHVSELTSNLLMAVAMAGMGVGLIIFAGVADALGRRQIFLWSILGGSLVTLLIPFMAHFSLIVLARFVQGVFLAGCPAVAIAFLTDELPVKRAPAAIGLFVAANSIGGLSGRIISALLTQLSGQWQVACWVLGALGVLVMVLAIAYLPQASGFKAKPFSLPQMGRDFAAHLANRQLFAIYLIAGIAFGVFVNQFSFLLFMLANPPYSMPTAFSGLIFCCYLAGTVAAARSGRFSLKYGLVRGIQVGLLMMLAGCGLLLSHHLAVLFAGLCVLSAGFFFCHSQASSLVGKQVTQAKASAQALYTLFYYLGASLGAFYLEPFYQYAAWPGVVGALASGIIICLLITLRLAYDRALGQLQDVVMHR</sequence>
<dbReference type="PANTHER" id="PTHR43271:SF1">
    <property type="entry name" value="INNER MEMBRANE TRANSPORT PROTEIN YNFM"/>
    <property type="match status" value="1"/>
</dbReference>
<feature type="transmembrane region" description="Helical" evidence="8">
    <location>
        <begin position="336"/>
        <end position="353"/>
    </location>
</feature>
<proteinExistence type="inferred from homology"/>
<comment type="caution">
    <text evidence="10">The sequence shown here is derived from an EMBL/GenBank/DDBJ whole genome shotgun (WGS) entry which is preliminary data.</text>
</comment>
<feature type="transmembrane region" description="Helical" evidence="8">
    <location>
        <begin position="132"/>
        <end position="155"/>
    </location>
</feature>
<protein>
    <submittedName>
        <fullName evidence="10">MFS transporter</fullName>
    </submittedName>
</protein>
<feature type="transmembrane region" description="Helical" evidence="8">
    <location>
        <begin position="213"/>
        <end position="238"/>
    </location>
</feature>
<evidence type="ECO:0000256" key="1">
    <source>
        <dbReference type="ARBA" id="ARBA00004651"/>
    </source>
</evidence>
<keyword evidence="11" id="KW-1185">Reference proteome</keyword>
<evidence type="ECO:0000256" key="4">
    <source>
        <dbReference type="ARBA" id="ARBA00022475"/>
    </source>
</evidence>
<evidence type="ECO:0000313" key="11">
    <source>
        <dbReference type="Proteomes" id="UP001629953"/>
    </source>
</evidence>
<keyword evidence="3" id="KW-0813">Transport</keyword>
<evidence type="ECO:0000256" key="2">
    <source>
        <dbReference type="ARBA" id="ARBA00008335"/>
    </source>
</evidence>
<evidence type="ECO:0000313" key="10">
    <source>
        <dbReference type="EMBL" id="MFM2484585.1"/>
    </source>
</evidence>
<feature type="transmembrane region" description="Helical" evidence="8">
    <location>
        <begin position="7"/>
        <end position="26"/>
    </location>
</feature>
<comment type="similarity">
    <text evidence="2">Belongs to the major facilitator superfamily.</text>
</comment>
<feature type="transmembrane region" description="Helical" evidence="8">
    <location>
        <begin position="300"/>
        <end position="324"/>
    </location>
</feature>
<feature type="transmembrane region" description="Helical" evidence="8">
    <location>
        <begin position="244"/>
        <end position="263"/>
    </location>
</feature>
<dbReference type="EMBL" id="JBEQCT010000002">
    <property type="protein sequence ID" value="MFM2484585.1"/>
    <property type="molecule type" value="Genomic_DNA"/>
</dbReference>
<feature type="transmembrane region" description="Helical" evidence="8">
    <location>
        <begin position="161"/>
        <end position="183"/>
    </location>
</feature>
<keyword evidence="5 8" id="KW-0812">Transmembrane</keyword>
<dbReference type="InterPro" id="IPR020846">
    <property type="entry name" value="MFS_dom"/>
</dbReference>
<feature type="transmembrane region" description="Helical" evidence="8">
    <location>
        <begin position="275"/>
        <end position="294"/>
    </location>
</feature>
<evidence type="ECO:0000256" key="3">
    <source>
        <dbReference type="ARBA" id="ARBA00022448"/>
    </source>
</evidence>
<keyword evidence="4" id="KW-1003">Cell membrane</keyword>
<evidence type="ECO:0000256" key="8">
    <source>
        <dbReference type="SAM" id="Phobius"/>
    </source>
</evidence>
<feature type="domain" description="Major facilitator superfamily (MFS) profile" evidence="9">
    <location>
        <begin position="8"/>
        <end position="388"/>
    </location>
</feature>
<dbReference type="Gene3D" id="1.20.1250.20">
    <property type="entry name" value="MFS general substrate transporter like domains"/>
    <property type="match status" value="1"/>
</dbReference>
<evidence type="ECO:0000256" key="7">
    <source>
        <dbReference type="ARBA" id="ARBA00023136"/>
    </source>
</evidence>
<reference evidence="10 11" key="1">
    <citation type="journal article" date="2013" name="Int. J. Syst. Evol. Microbiol.">
        <title>Celerinatantimonas yamalensis sp. nov., a cold-adapted diazotrophic bacterium from a cold permafrost brine.</title>
        <authorList>
            <person name="Shcherbakova V."/>
            <person name="Chuvilskaya N."/>
            <person name="Rivkina E."/>
            <person name="Demidov N."/>
            <person name="Uchaeva V."/>
            <person name="Suetin S."/>
            <person name="Suzina N."/>
            <person name="Gilichinsky D."/>
        </authorList>
    </citation>
    <scope>NUCLEOTIDE SEQUENCE [LARGE SCALE GENOMIC DNA]</scope>
    <source>
        <strain evidence="10 11">C7</strain>
    </source>
</reference>
<dbReference type="InterPro" id="IPR036259">
    <property type="entry name" value="MFS_trans_sf"/>
</dbReference>
<feature type="transmembrane region" description="Helical" evidence="8">
    <location>
        <begin position="46"/>
        <end position="65"/>
    </location>
</feature>
<evidence type="ECO:0000259" key="9">
    <source>
        <dbReference type="PROSITE" id="PS50850"/>
    </source>
</evidence>
<organism evidence="10 11">
    <name type="scientific">Celerinatantimonas yamalensis</name>
    <dbReference type="NCBI Taxonomy" id="559956"/>
    <lineage>
        <taxon>Bacteria</taxon>
        <taxon>Pseudomonadati</taxon>
        <taxon>Pseudomonadota</taxon>
        <taxon>Gammaproteobacteria</taxon>
        <taxon>Celerinatantimonadaceae</taxon>
        <taxon>Celerinatantimonas</taxon>
    </lineage>
</organism>
<dbReference type="CDD" id="cd17324">
    <property type="entry name" value="MFS_NepI_like"/>
    <property type="match status" value="1"/>
</dbReference>
<comment type="subcellular location">
    <subcellularLocation>
        <location evidence="1">Cell membrane</location>
        <topology evidence="1">Multi-pass membrane protein</topology>
    </subcellularLocation>
</comment>
<dbReference type="Proteomes" id="UP001629953">
    <property type="component" value="Unassembled WGS sequence"/>
</dbReference>
<feature type="transmembrane region" description="Helical" evidence="8">
    <location>
        <begin position="74"/>
        <end position="93"/>
    </location>
</feature>
<dbReference type="Pfam" id="PF07690">
    <property type="entry name" value="MFS_1"/>
    <property type="match status" value="1"/>
</dbReference>
<evidence type="ECO:0000256" key="5">
    <source>
        <dbReference type="ARBA" id="ARBA00022692"/>
    </source>
</evidence>